<name>A0A6L7GTU7_9ACTN</name>
<dbReference type="GO" id="GO:0005886">
    <property type="term" value="C:plasma membrane"/>
    <property type="evidence" value="ECO:0007669"/>
    <property type="project" value="UniProtKB-SubCell"/>
</dbReference>
<dbReference type="GO" id="GO:0098719">
    <property type="term" value="P:sodium ion import across plasma membrane"/>
    <property type="evidence" value="ECO:0007669"/>
    <property type="project" value="TreeGrafter"/>
</dbReference>
<feature type="transmembrane region" description="Helical" evidence="10">
    <location>
        <begin position="269"/>
        <end position="290"/>
    </location>
</feature>
<keyword evidence="8 10" id="KW-0472">Membrane</keyword>
<dbReference type="GO" id="GO:0015386">
    <property type="term" value="F:potassium:proton antiporter activity"/>
    <property type="evidence" value="ECO:0007669"/>
    <property type="project" value="TreeGrafter"/>
</dbReference>
<dbReference type="GO" id="GO:0015385">
    <property type="term" value="F:sodium:proton antiporter activity"/>
    <property type="evidence" value="ECO:0007669"/>
    <property type="project" value="InterPro"/>
</dbReference>
<dbReference type="PANTHER" id="PTHR10110:SF86">
    <property type="entry name" value="SODIUM_HYDROGEN EXCHANGER 7"/>
    <property type="match status" value="1"/>
</dbReference>
<proteinExistence type="predicted"/>
<gene>
    <name evidence="12" type="ORF">GIY30_16115</name>
</gene>
<evidence type="ECO:0000256" key="1">
    <source>
        <dbReference type="ARBA" id="ARBA00004651"/>
    </source>
</evidence>
<evidence type="ECO:0000256" key="2">
    <source>
        <dbReference type="ARBA" id="ARBA00022448"/>
    </source>
</evidence>
<keyword evidence="9" id="KW-0739">Sodium transport</keyword>
<feature type="transmembrane region" description="Helical" evidence="10">
    <location>
        <begin position="54"/>
        <end position="74"/>
    </location>
</feature>
<evidence type="ECO:0000256" key="10">
    <source>
        <dbReference type="SAM" id="Phobius"/>
    </source>
</evidence>
<organism evidence="12 13">
    <name type="scientific">Gordonia mangrovi</name>
    <dbReference type="NCBI Taxonomy" id="2665643"/>
    <lineage>
        <taxon>Bacteria</taxon>
        <taxon>Bacillati</taxon>
        <taxon>Actinomycetota</taxon>
        <taxon>Actinomycetes</taxon>
        <taxon>Mycobacteriales</taxon>
        <taxon>Gordoniaceae</taxon>
        <taxon>Gordonia</taxon>
    </lineage>
</organism>
<evidence type="ECO:0000313" key="13">
    <source>
        <dbReference type="Proteomes" id="UP000475545"/>
    </source>
</evidence>
<comment type="subcellular location">
    <subcellularLocation>
        <location evidence="1">Cell membrane</location>
        <topology evidence="1">Multi-pass membrane protein</topology>
    </subcellularLocation>
</comment>
<evidence type="ECO:0000256" key="5">
    <source>
        <dbReference type="ARBA" id="ARBA00022989"/>
    </source>
</evidence>
<dbReference type="RefSeq" id="WP_160903051.1">
    <property type="nucleotide sequence ID" value="NZ_CP102850.1"/>
</dbReference>
<accession>A0A6L7GTU7</accession>
<feature type="transmembrane region" description="Helical" evidence="10">
    <location>
        <begin position="80"/>
        <end position="102"/>
    </location>
</feature>
<dbReference type="EMBL" id="WMBR01000004">
    <property type="protein sequence ID" value="MXP22867.1"/>
    <property type="molecule type" value="Genomic_DNA"/>
</dbReference>
<evidence type="ECO:0000256" key="9">
    <source>
        <dbReference type="ARBA" id="ARBA00023201"/>
    </source>
</evidence>
<reference evidence="12 13" key="1">
    <citation type="submission" date="2019-11" db="EMBL/GenBank/DDBJ databases">
        <title>Gordonia sp. nov., a novel actinobacterium isolated from mangrove soil in Hainan.</title>
        <authorList>
            <person name="Huang X."/>
            <person name="Xie Y."/>
            <person name="Chu X."/>
            <person name="Xiao K."/>
        </authorList>
    </citation>
    <scope>NUCLEOTIDE SEQUENCE [LARGE SCALE GENOMIC DNA]</scope>
    <source>
        <strain evidence="12 13">HNM0687</strain>
    </source>
</reference>
<evidence type="ECO:0000259" key="11">
    <source>
        <dbReference type="Pfam" id="PF00999"/>
    </source>
</evidence>
<keyword evidence="5 10" id="KW-1133">Transmembrane helix</keyword>
<keyword evidence="2" id="KW-0813">Transport</keyword>
<evidence type="ECO:0000256" key="3">
    <source>
        <dbReference type="ARBA" id="ARBA00022475"/>
    </source>
</evidence>
<keyword evidence="4 10" id="KW-0812">Transmembrane</keyword>
<dbReference type="Proteomes" id="UP000475545">
    <property type="component" value="Unassembled WGS sequence"/>
</dbReference>
<dbReference type="PANTHER" id="PTHR10110">
    <property type="entry name" value="SODIUM/HYDROGEN EXCHANGER"/>
    <property type="match status" value="1"/>
</dbReference>
<evidence type="ECO:0000256" key="6">
    <source>
        <dbReference type="ARBA" id="ARBA00023053"/>
    </source>
</evidence>
<evidence type="ECO:0000256" key="8">
    <source>
        <dbReference type="ARBA" id="ARBA00023136"/>
    </source>
</evidence>
<dbReference type="GO" id="GO:0051453">
    <property type="term" value="P:regulation of intracellular pH"/>
    <property type="evidence" value="ECO:0007669"/>
    <property type="project" value="TreeGrafter"/>
</dbReference>
<comment type="caution">
    <text evidence="12">The sequence shown here is derived from an EMBL/GenBank/DDBJ whole genome shotgun (WGS) entry which is preliminary data.</text>
</comment>
<feature type="transmembrane region" description="Helical" evidence="10">
    <location>
        <begin position="231"/>
        <end position="249"/>
    </location>
</feature>
<keyword evidence="7" id="KW-0406">Ion transport</keyword>
<dbReference type="InterPro" id="IPR006153">
    <property type="entry name" value="Cation/H_exchanger_TM"/>
</dbReference>
<sequence>MEKILFVVIAVLGIAAAHVIGPRIRVAAPLLLVVVGAVVGVLPFVPEVTVDPEWILIGVLPPLLYSAAVSMPTMEFRRDFTAIGAMSVALVVISSVLLGLFFDQVLPGVDLATGIALGAIVSPTDAVATSIAKRLGVPGRVIAILEGESLLNDATALVLLRAAVAATAAGFSFGHVAASFLWAVVAAVAIGAVVGWGNLWIRRRIGDATVNTAISFTVPYLAYLPAEELGASGLVAAVTAGLITGAGAVRYLSPRHRVSDAQNWRTVEFLAEGGVFLLMGLELWGLLVAVRDDHGGIVTAVWIGLSALALTVAVRALYVTPLILLLDRVARRRTAMRPYLAGMDATIVEKSRKAAVAADRPGAGPDRGRPRRPLRLRRATRNDGGDEQLSTAAFAADPQSAQRVRDRITRRMADIDYYTAAPMGPKEGAIIVWAGMRGVVTLAAAQTLPADTPSRELLVLLAFVVAAASLIVQGGTLGWLIRVLRLADVSDDRAAERARLHAALSRTASETLAASDVAARYPWIRERIQRMERQADSDDTVIGTNLAFRAAFEETRRAVIDAQRDLLLRMRATGSYHSSLLSHELAQLDAEEISLDMRVDDG</sequence>
<evidence type="ECO:0000313" key="12">
    <source>
        <dbReference type="EMBL" id="MXP22867.1"/>
    </source>
</evidence>
<feature type="transmembrane region" description="Helical" evidence="10">
    <location>
        <begin position="27"/>
        <end position="45"/>
    </location>
</feature>
<dbReference type="InterPro" id="IPR018422">
    <property type="entry name" value="Cation/H_exchanger_CPA1"/>
</dbReference>
<feature type="transmembrane region" description="Helical" evidence="10">
    <location>
        <begin position="302"/>
        <end position="326"/>
    </location>
</feature>
<dbReference type="Gene3D" id="6.10.140.1330">
    <property type="match status" value="1"/>
</dbReference>
<feature type="domain" description="Cation/H+ exchanger transmembrane" evidence="11">
    <location>
        <begin position="423"/>
        <end position="481"/>
    </location>
</feature>
<dbReference type="AlphaFoldDB" id="A0A6L7GTU7"/>
<feature type="transmembrane region" description="Helical" evidence="10">
    <location>
        <begin position="208"/>
        <end position="225"/>
    </location>
</feature>
<evidence type="ECO:0000256" key="4">
    <source>
        <dbReference type="ARBA" id="ARBA00022692"/>
    </source>
</evidence>
<keyword evidence="6" id="KW-0915">Sodium</keyword>
<dbReference type="Pfam" id="PF00999">
    <property type="entry name" value="Na_H_Exchanger"/>
    <property type="match status" value="2"/>
</dbReference>
<keyword evidence="13" id="KW-1185">Reference proteome</keyword>
<feature type="transmembrane region" description="Helical" evidence="10">
    <location>
        <begin position="180"/>
        <end position="201"/>
    </location>
</feature>
<feature type="transmembrane region" description="Helical" evidence="10">
    <location>
        <begin position="457"/>
        <end position="481"/>
    </location>
</feature>
<feature type="domain" description="Cation/H+ exchanger transmembrane" evidence="11">
    <location>
        <begin position="9"/>
        <end position="328"/>
    </location>
</feature>
<keyword evidence="3" id="KW-1003">Cell membrane</keyword>
<evidence type="ECO:0000256" key="7">
    <source>
        <dbReference type="ARBA" id="ARBA00023065"/>
    </source>
</evidence>
<protein>
    <submittedName>
        <fullName evidence="12">Sodium:proton antiporter</fullName>
    </submittedName>
</protein>